<gene>
    <name evidence="1" type="ORF">CVLEPA_LOCUS30286</name>
</gene>
<reference evidence="1 2" key="1">
    <citation type="submission" date="2024-02" db="EMBL/GenBank/DDBJ databases">
        <authorList>
            <person name="Daric V."/>
            <person name="Darras S."/>
        </authorList>
    </citation>
    <scope>NUCLEOTIDE SEQUENCE [LARGE SCALE GENOMIC DNA]</scope>
</reference>
<keyword evidence="2" id="KW-1185">Reference proteome</keyword>
<name>A0ABP0GZ25_CLALP</name>
<sequence length="67" mass="7658">MKPKRRQRSLNSYAEWSALYTLPVKPLAPLEGEDGEKKFQGMYMHFLGRKTSLTLITSTQIMQVPTG</sequence>
<organism evidence="1 2">
    <name type="scientific">Clavelina lepadiformis</name>
    <name type="common">Light-bulb sea squirt</name>
    <name type="synonym">Ascidia lepadiformis</name>
    <dbReference type="NCBI Taxonomy" id="159417"/>
    <lineage>
        <taxon>Eukaryota</taxon>
        <taxon>Metazoa</taxon>
        <taxon>Chordata</taxon>
        <taxon>Tunicata</taxon>
        <taxon>Ascidiacea</taxon>
        <taxon>Aplousobranchia</taxon>
        <taxon>Clavelinidae</taxon>
        <taxon>Clavelina</taxon>
    </lineage>
</organism>
<comment type="caution">
    <text evidence="1">The sequence shown here is derived from an EMBL/GenBank/DDBJ whole genome shotgun (WGS) entry which is preliminary data.</text>
</comment>
<accession>A0ABP0GZ25</accession>
<proteinExistence type="predicted"/>
<dbReference type="Proteomes" id="UP001642483">
    <property type="component" value="Unassembled WGS sequence"/>
</dbReference>
<protein>
    <submittedName>
        <fullName evidence="1">Uncharacterized protein</fullName>
    </submittedName>
</protein>
<evidence type="ECO:0000313" key="1">
    <source>
        <dbReference type="EMBL" id="CAK8696995.1"/>
    </source>
</evidence>
<dbReference type="EMBL" id="CAWYQH010000163">
    <property type="protein sequence ID" value="CAK8696995.1"/>
    <property type="molecule type" value="Genomic_DNA"/>
</dbReference>
<evidence type="ECO:0000313" key="2">
    <source>
        <dbReference type="Proteomes" id="UP001642483"/>
    </source>
</evidence>